<evidence type="ECO:0000259" key="2">
    <source>
        <dbReference type="Pfam" id="PF00578"/>
    </source>
</evidence>
<gene>
    <name evidence="3" type="ORF">BCR43DRAFT_484622</name>
</gene>
<dbReference type="AlphaFoldDB" id="A0A1X2HKT0"/>
<dbReference type="Pfam" id="PF00578">
    <property type="entry name" value="AhpC-TSA"/>
    <property type="match status" value="1"/>
</dbReference>
<dbReference type="GO" id="GO:0016491">
    <property type="term" value="F:oxidoreductase activity"/>
    <property type="evidence" value="ECO:0007669"/>
    <property type="project" value="InterPro"/>
</dbReference>
<dbReference type="GO" id="GO:0016209">
    <property type="term" value="F:antioxidant activity"/>
    <property type="evidence" value="ECO:0007669"/>
    <property type="project" value="InterPro"/>
</dbReference>
<keyword evidence="4" id="KW-1185">Reference proteome</keyword>
<dbReference type="InterPro" id="IPR036249">
    <property type="entry name" value="Thioredoxin-like_sf"/>
</dbReference>
<dbReference type="EMBL" id="MCGN01000002">
    <property type="protein sequence ID" value="ORY99960.1"/>
    <property type="molecule type" value="Genomic_DNA"/>
</dbReference>
<evidence type="ECO:0000313" key="4">
    <source>
        <dbReference type="Proteomes" id="UP000242180"/>
    </source>
</evidence>
<keyword evidence="1" id="KW-0812">Transmembrane</keyword>
<keyword evidence="1" id="KW-0472">Membrane</keyword>
<dbReference type="InParanoid" id="A0A1X2HKT0"/>
<dbReference type="Gene3D" id="3.40.30.10">
    <property type="entry name" value="Glutaredoxin"/>
    <property type="match status" value="1"/>
</dbReference>
<dbReference type="SUPFAM" id="SSF52833">
    <property type="entry name" value="Thioredoxin-like"/>
    <property type="match status" value="1"/>
</dbReference>
<protein>
    <recommendedName>
        <fullName evidence="2">Alkyl hydroperoxide reductase subunit C/ Thiol specific antioxidant domain-containing protein</fullName>
    </recommendedName>
</protein>
<sequence length="98" mass="10905">MSATLHGKPAPDFRLPAIVSGSITELSSSDFDGKNIVLLFYARRCYHDEPFAPSVITWSQRVADFHARNTQLLAVSTEWGIVGNQVILLTFFIAAFYV</sequence>
<dbReference type="STRING" id="13706.A0A1X2HKT0"/>
<dbReference type="Proteomes" id="UP000242180">
    <property type="component" value="Unassembled WGS sequence"/>
</dbReference>
<name>A0A1X2HKT0_SYNRA</name>
<proteinExistence type="predicted"/>
<feature type="transmembrane region" description="Helical" evidence="1">
    <location>
        <begin position="79"/>
        <end position="97"/>
    </location>
</feature>
<keyword evidence="1" id="KW-1133">Transmembrane helix</keyword>
<evidence type="ECO:0000256" key="1">
    <source>
        <dbReference type="SAM" id="Phobius"/>
    </source>
</evidence>
<accession>A0A1X2HKT0</accession>
<feature type="domain" description="Alkyl hydroperoxide reductase subunit C/ Thiol specific antioxidant" evidence="2">
    <location>
        <begin position="7"/>
        <end position="78"/>
    </location>
</feature>
<evidence type="ECO:0000313" key="3">
    <source>
        <dbReference type="EMBL" id="ORY99960.1"/>
    </source>
</evidence>
<dbReference type="InterPro" id="IPR000866">
    <property type="entry name" value="AhpC/TSA"/>
</dbReference>
<reference evidence="3 4" key="1">
    <citation type="submission" date="2016-07" db="EMBL/GenBank/DDBJ databases">
        <title>Pervasive Adenine N6-methylation of Active Genes in Fungi.</title>
        <authorList>
            <consortium name="DOE Joint Genome Institute"/>
            <person name="Mondo S.J."/>
            <person name="Dannebaum R.O."/>
            <person name="Kuo R.C."/>
            <person name="Labutti K."/>
            <person name="Haridas S."/>
            <person name="Kuo A."/>
            <person name="Salamov A."/>
            <person name="Ahrendt S.R."/>
            <person name="Lipzen A."/>
            <person name="Sullivan W."/>
            <person name="Andreopoulos W.B."/>
            <person name="Clum A."/>
            <person name="Lindquist E."/>
            <person name="Daum C."/>
            <person name="Ramamoorthy G.K."/>
            <person name="Gryganskyi A."/>
            <person name="Culley D."/>
            <person name="Magnuson J.K."/>
            <person name="James T.Y."/>
            <person name="O'Malley M.A."/>
            <person name="Stajich J.E."/>
            <person name="Spatafora J.W."/>
            <person name="Visel A."/>
            <person name="Grigoriev I.V."/>
        </authorList>
    </citation>
    <scope>NUCLEOTIDE SEQUENCE [LARGE SCALE GENOMIC DNA]</scope>
    <source>
        <strain evidence="3 4">NRRL 2496</strain>
    </source>
</reference>
<organism evidence="3 4">
    <name type="scientific">Syncephalastrum racemosum</name>
    <name type="common">Filamentous fungus</name>
    <dbReference type="NCBI Taxonomy" id="13706"/>
    <lineage>
        <taxon>Eukaryota</taxon>
        <taxon>Fungi</taxon>
        <taxon>Fungi incertae sedis</taxon>
        <taxon>Mucoromycota</taxon>
        <taxon>Mucoromycotina</taxon>
        <taxon>Mucoromycetes</taxon>
        <taxon>Mucorales</taxon>
        <taxon>Syncephalastraceae</taxon>
        <taxon>Syncephalastrum</taxon>
    </lineage>
</organism>
<comment type="caution">
    <text evidence="3">The sequence shown here is derived from an EMBL/GenBank/DDBJ whole genome shotgun (WGS) entry which is preliminary data.</text>
</comment>